<dbReference type="GO" id="GO:0006412">
    <property type="term" value="P:translation"/>
    <property type="evidence" value="ECO:0007669"/>
    <property type="project" value="UniProtKB-UniRule"/>
</dbReference>
<keyword evidence="2" id="KW-0479">Metal-binding</keyword>
<dbReference type="CDD" id="cd00487">
    <property type="entry name" value="Pep_deformylase"/>
    <property type="match status" value="1"/>
</dbReference>
<dbReference type="EMBL" id="QNBD01000006">
    <property type="protein sequence ID" value="RKX72623.1"/>
    <property type="molecule type" value="Genomic_DNA"/>
</dbReference>
<dbReference type="InterPro" id="IPR023635">
    <property type="entry name" value="Peptide_deformylase"/>
</dbReference>
<comment type="caution">
    <text evidence="3">The sequence shown here is derived from an EMBL/GenBank/DDBJ whole genome shotgun (WGS) entry which is preliminary data.</text>
</comment>
<comment type="similarity">
    <text evidence="1 2">Belongs to the polypeptide deformylase family.</text>
</comment>
<evidence type="ECO:0000256" key="1">
    <source>
        <dbReference type="ARBA" id="ARBA00010759"/>
    </source>
</evidence>
<comment type="cofactor">
    <cofactor evidence="2">
        <name>Fe(2+)</name>
        <dbReference type="ChEBI" id="CHEBI:29033"/>
    </cofactor>
    <text evidence="2">Binds 1 Fe(2+) ion.</text>
</comment>
<dbReference type="PANTHER" id="PTHR10458:SF22">
    <property type="entry name" value="PEPTIDE DEFORMYLASE"/>
    <property type="match status" value="1"/>
</dbReference>
<keyword evidence="2" id="KW-0408">Iron</keyword>
<keyword evidence="2 3" id="KW-0378">Hydrolase</keyword>
<protein>
    <recommendedName>
        <fullName evidence="2">Peptide deformylase</fullName>
        <shortName evidence="2">PDF</shortName>
        <ecNumber evidence="2">3.5.1.88</ecNumber>
    </recommendedName>
    <alternativeName>
        <fullName evidence="2">Polypeptide deformylase</fullName>
    </alternativeName>
</protein>
<dbReference type="Proteomes" id="UP000271125">
    <property type="component" value="Unassembled WGS sequence"/>
</dbReference>
<evidence type="ECO:0000313" key="3">
    <source>
        <dbReference type="EMBL" id="RKX72623.1"/>
    </source>
</evidence>
<feature type="active site" evidence="2">
    <location>
        <position position="136"/>
    </location>
</feature>
<organism evidence="3 4">
    <name type="scientific">candidate division TA06 bacterium</name>
    <dbReference type="NCBI Taxonomy" id="2250710"/>
    <lineage>
        <taxon>Bacteria</taxon>
        <taxon>Bacteria division TA06</taxon>
    </lineage>
</organism>
<feature type="binding site" evidence="2">
    <location>
        <position position="139"/>
    </location>
    <ligand>
        <name>Fe cation</name>
        <dbReference type="ChEBI" id="CHEBI:24875"/>
    </ligand>
</feature>
<sequence>MEVAMSLLKIRYYPDPILKEKIPPTDIDKPEISNYLKMISKIMYVNNGVGLAAPQVGLKERIIAMDIGDGLIYIINPEIISISKDKNEDEEGCLSLPGVYLGIERSDKITLKYHNEYKKEVKKVFKDLAARAVQHEIDHLDGMLIIDKIDRKQRLKTEMNYMNNLRKRY</sequence>
<dbReference type="NCBIfam" id="TIGR00079">
    <property type="entry name" value="pept_deformyl"/>
    <property type="match status" value="1"/>
</dbReference>
<name>A0A660SPH1_UNCT6</name>
<evidence type="ECO:0000313" key="4">
    <source>
        <dbReference type="Proteomes" id="UP000271125"/>
    </source>
</evidence>
<dbReference type="InterPro" id="IPR036821">
    <property type="entry name" value="Peptide_deformylase_sf"/>
</dbReference>
<comment type="function">
    <text evidence="2">Removes the formyl group from the N-terminal Met of newly synthesized proteins. Requires at least a dipeptide for an efficient rate of reaction. N-terminal L-methionine is a prerequisite for activity but the enzyme has broad specificity at other positions.</text>
</comment>
<dbReference type="GO" id="GO:0042586">
    <property type="term" value="F:peptide deformylase activity"/>
    <property type="evidence" value="ECO:0007669"/>
    <property type="project" value="UniProtKB-UniRule"/>
</dbReference>
<feature type="binding site" evidence="2">
    <location>
        <position position="93"/>
    </location>
    <ligand>
        <name>Fe cation</name>
        <dbReference type="ChEBI" id="CHEBI:24875"/>
    </ligand>
</feature>
<gene>
    <name evidence="2 3" type="primary">def</name>
    <name evidence="3" type="ORF">DRP43_00245</name>
</gene>
<dbReference type="PIRSF" id="PIRSF004749">
    <property type="entry name" value="Pep_def"/>
    <property type="match status" value="1"/>
</dbReference>
<dbReference type="HAMAP" id="MF_00163">
    <property type="entry name" value="Pep_deformylase"/>
    <property type="match status" value="1"/>
</dbReference>
<proteinExistence type="inferred from homology"/>
<dbReference type="AlphaFoldDB" id="A0A660SPH1"/>
<dbReference type="Gene3D" id="3.90.45.10">
    <property type="entry name" value="Peptide deformylase"/>
    <property type="match status" value="1"/>
</dbReference>
<dbReference type="PANTHER" id="PTHR10458">
    <property type="entry name" value="PEPTIDE DEFORMYLASE"/>
    <property type="match status" value="1"/>
</dbReference>
<dbReference type="EC" id="3.5.1.88" evidence="2"/>
<dbReference type="SUPFAM" id="SSF56420">
    <property type="entry name" value="Peptide deformylase"/>
    <property type="match status" value="1"/>
</dbReference>
<keyword evidence="2" id="KW-0648">Protein biosynthesis</keyword>
<dbReference type="NCBIfam" id="NF001159">
    <property type="entry name" value="PRK00150.1-3"/>
    <property type="match status" value="1"/>
</dbReference>
<comment type="catalytic activity">
    <reaction evidence="2">
        <text>N-terminal N-formyl-L-methionyl-[peptide] + H2O = N-terminal L-methionyl-[peptide] + formate</text>
        <dbReference type="Rhea" id="RHEA:24420"/>
        <dbReference type="Rhea" id="RHEA-COMP:10639"/>
        <dbReference type="Rhea" id="RHEA-COMP:10640"/>
        <dbReference type="ChEBI" id="CHEBI:15377"/>
        <dbReference type="ChEBI" id="CHEBI:15740"/>
        <dbReference type="ChEBI" id="CHEBI:49298"/>
        <dbReference type="ChEBI" id="CHEBI:64731"/>
        <dbReference type="EC" id="3.5.1.88"/>
    </reaction>
</comment>
<accession>A0A660SPH1</accession>
<dbReference type="PRINTS" id="PR01576">
    <property type="entry name" value="PDEFORMYLASE"/>
</dbReference>
<reference evidence="3 4" key="1">
    <citation type="submission" date="2018-06" db="EMBL/GenBank/DDBJ databases">
        <title>Extensive metabolic versatility and redundancy in microbially diverse, dynamic hydrothermal sediments.</title>
        <authorList>
            <person name="Dombrowski N."/>
            <person name="Teske A."/>
            <person name="Baker B.J."/>
        </authorList>
    </citation>
    <scope>NUCLEOTIDE SEQUENCE [LARGE SCALE GENOMIC DNA]</scope>
    <source>
        <strain evidence="3">B10_G13</strain>
    </source>
</reference>
<evidence type="ECO:0000256" key="2">
    <source>
        <dbReference type="HAMAP-Rule" id="MF_00163"/>
    </source>
</evidence>
<dbReference type="Pfam" id="PF01327">
    <property type="entry name" value="Pep_deformylase"/>
    <property type="match status" value="1"/>
</dbReference>
<feature type="binding site" evidence="2">
    <location>
        <position position="135"/>
    </location>
    <ligand>
        <name>Fe cation</name>
        <dbReference type="ChEBI" id="CHEBI:24875"/>
    </ligand>
</feature>
<dbReference type="GO" id="GO:0046872">
    <property type="term" value="F:metal ion binding"/>
    <property type="evidence" value="ECO:0007669"/>
    <property type="project" value="UniProtKB-KW"/>
</dbReference>